<organism evidence="7 8">
    <name type="scientific">Amphibalanus amphitrite</name>
    <name type="common">Striped barnacle</name>
    <name type="synonym">Balanus amphitrite</name>
    <dbReference type="NCBI Taxonomy" id="1232801"/>
    <lineage>
        <taxon>Eukaryota</taxon>
        <taxon>Metazoa</taxon>
        <taxon>Ecdysozoa</taxon>
        <taxon>Arthropoda</taxon>
        <taxon>Crustacea</taxon>
        <taxon>Multicrustacea</taxon>
        <taxon>Cirripedia</taxon>
        <taxon>Thoracica</taxon>
        <taxon>Thoracicalcarea</taxon>
        <taxon>Balanomorpha</taxon>
        <taxon>Balanoidea</taxon>
        <taxon>Balanidae</taxon>
        <taxon>Amphibalaninae</taxon>
        <taxon>Amphibalanus</taxon>
    </lineage>
</organism>
<gene>
    <name evidence="7" type="primary">MRPL3</name>
    <name evidence="7" type="ORF">FJT64_022628</name>
</gene>
<dbReference type="Pfam" id="PF00297">
    <property type="entry name" value="Ribosomal_L3"/>
    <property type="match status" value="1"/>
</dbReference>
<evidence type="ECO:0000256" key="4">
    <source>
        <dbReference type="ARBA" id="ARBA00035209"/>
    </source>
</evidence>
<comment type="caution">
    <text evidence="7">The sequence shown here is derived from an EMBL/GenBank/DDBJ whole genome shotgun (WGS) entry which is preliminary data.</text>
</comment>
<sequence length="357" mass="40576">MNWCRSVQSLVKSAFSGKIRQESSNYAQLRYMSRVKSRHTAPRHFWMKKERARYPEELSSENEAFLREVVSDRYESPLRHHPPAAPLAYTPGVRRCGLVARKIAVQPMWLSNGKYVNTTLLHVADNHVVGYVPPEMLNQNEVVRRRWKEQYRPLAGLVVGADQEDPTKFTKEYANMFLEAGIMPTKKLTRFTISPEAALAPGTRLRATHFQVGDYVDVYAKTRERGFQGVMKRWGFAGQPATHGATKTHRRPGGIGSGAQKSRVWPGQKMPGHMGGQYRNLRGLKILRINTKHDIIYVLGHAVPGDHNDYVLIHDTVLPLRRRKEPGTVITDEEAAQLPEDIFHPDVHQMAAPSIVF</sequence>
<dbReference type="InterPro" id="IPR009000">
    <property type="entry name" value="Transl_B-barrel_sf"/>
</dbReference>
<proteinExistence type="inferred from homology"/>
<dbReference type="SUPFAM" id="SSF50447">
    <property type="entry name" value="Translation proteins"/>
    <property type="match status" value="1"/>
</dbReference>
<dbReference type="GO" id="GO:0003735">
    <property type="term" value="F:structural constituent of ribosome"/>
    <property type="evidence" value="ECO:0007669"/>
    <property type="project" value="InterPro"/>
</dbReference>
<dbReference type="Proteomes" id="UP000440578">
    <property type="component" value="Unassembled WGS sequence"/>
</dbReference>
<dbReference type="FunFam" id="2.40.30.10:FF:000049">
    <property type="entry name" value="39S ribosomal protein L3, mitochondrial"/>
    <property type="match status" value="1"/>
</dbReference>
<evidence type="ECO:0000313" key="8">
    <source>
        <dbReference type="Proteomes" id="UP000440578"/>
    </source>
</evidence>
<dbReference type="OrthoDB" id="274683at2759"/>
<evidence type="ECO:0000313" key="7">
    <source>
        <dbReference type="EMBL" id="KAF0305801.1"/>
    </source>
</evidence>
<dbReference type="InterPro" id="IPR000597">
    <property type="entry name" value="Ribosomal_uL3"/>
</dbReference>
<evidence type="ECO:0000256" key="3">
    <source>
        <dbReference type="ARBA" id="ARBA00023274"/>
    </source>
</evidence>
<evidence type="ECO:0000256" key="1">
    <source>
        <dbReference type="ARBA" id="ARBA00006540"/>
    </source>
</evidence>
<comment type="similarity">
    <text evidence="1">Belongs to the universal ribosomal protein uL3 family.</text>
</comment>
<dbReference type="PANTHER" id="PTHR11229">
    <property type="entry name" value="50S RIBOSOMAL PROTEIN L3"/>
    <property type="match status" value="1"/>
</dbReference>
<dbReference type="EMBL" id="VIIS01000720">
    <property type="protein sequence ID" value="KAF0305801.1"/>
    <property type="molecule type" value="Genomic_DNA"/>
</dbReference>
<dbReference type="GO" id="GO:0006412">
    <property type="term" value="P:translation"/>
    <property type="evidence" value="ECO:0007669"/>
    <property type="project" value="InterPro"/>
</dbReference>
<keyword evidence="3" id="KW-0687">Ribonucleoprotein</keyword>
<protein>
    <recommendedName>
        <fullName evidence="4">Large ribosomal subunit protein uL3m</fullName>
    </recommendedName>
    <alternativeName>
        <fullName evidence="5">39S ribosomal protein L3, mitochondrial</fullName>
    </alternativeName>
</protein>
<name>A0A6A4WUP0_AMPAM</name>
<dbReference type="PANTHER" id="PTHR11229:SF8">
    <property type="entry name" value="LARGE RIBOSOMAL SUBUNIT PROTEIN UL3M"/>
    <property type="match status" value="1"/>
</dbReference>
<evidence type="ECO:0000256" key="5">
    <source>
        <dbReference type="ARBA" id="ARBA00035396"/>
    </source>
</evidence>
<keyword evidence="2 7" id="KW-0689">Ribosomal protein</keyword>
<evidence type="ECO:0000256" key="6">
    <source>
        <dbReference type="SAM" id="MobiDB-lite"/>
    </source>
</evidence>
<reference evidence="7 8" key="1">
    <citation type="submission" date="2019-07" db="EMBL/GenBank/DDBJ databases">
        <title>Draft genome assembly of a fouling barnacle, Amphibalanus amphitrite (Darwin, 1854): The first reference genome for Thecostraca.</title>
        <authorList>
            <person name="Kim W."/>
        </authorList>
    </citation>
    <scope>NUCLEOTIDE SEQUENCE [LARGE SCALE GENOMIC DNA]</scope>
    <source>
        <strain evidence="7">SNU_AA5</strain>
        <tissue evidence="7">Soma without cirri and trophi</tissue>
    </source>
</reference>
<dbReference type="Gene3D" id="2.40.30.10">
    <property type="entry name" value="Translation factors"/>
    <property type="match status" value="2"/>
</dbReference>
<dbReference type="NCBIfam" id="TIGR03625">
    <property type="entry name" value="L3_bact"/>
    <property type="match status" value="1"/>
</dbReference>
<keyword evidence="8" id="KW-1185">Reference proteome</keyword>
<dbReference type="AlphaFoldDB" id="A0A6A4WUP0"/>
<dbReference type="InterPro" id="IPR019927">
    <property type="entry name" value="Ribosomal_uL3_bac/org-type"/>
</dbReference>
<evidence type="ECO:0000256" key="2">
    <source>
        <dbReference type="ARBA" id="ARBA00022980"/>
    </source>
</evidence>
<feature type="region of interest" description="Disordered" evidence="6">
    <location>
        <begin position="238"/>
        <end position="272"/>
    </location>
</feature>
<dbReference type="GO" id="GO:0005762">
    <property type="term" value="C:mitochondrial large ribosomal subunit"/>
    <property type="evidence" value="ECO:0007669"/>
    <property type="project" value="TreeGrafter"/>
</dbReference>
<accession>A0A6A4WUP0</accession>